<keyword evidence="3" id="KW-1185">Reference proteome</keyword>
<dbReference type="PROSITE" id="PS51886">
    <property type="entry name" value="TLDC"/>
    <property type="match status" value="1"/>
</dbReference>
<feature type="non-terminal residue" evidence="2">
    <location>
        <position position="1"/>
    </location>
</feature>
<proteinExistence type="predicted"/>
<evidence type="ECO:0000313" key="2">
    <source>
        <dbReference type="EMBL" id="CAG8748535.1"/>
    </source>
</evidence>
<feature type="domain" description="TLDc" evidence="1">
    <location>
        <begin position="148"/>
        <end position="296"/>
    </location>
</feature>
<dbReference type="EMBL" id="CAJVQB010011544">
    <property type="protein sequence ID" value="CAG8748535.1"/>
    <property type="molecule type" value="Genomic_DNA"/>
</dbReference>
<gene>
    <name evidence="2" type="ORF">GMARGA_LOCUS16132</name>
</gene>
<accession>A0ABN7V9T5</accession>
<dbReference type="Pfam" id="PF07534">
    <property type="entry name" value="TLD"/>
    <property type="match status" value="1"/>
</dbReference>
<sequence>ILDLTNQSSSNILALLVACDELMLDKLVNHVQKHLINQESSWLQENIIFSLLTVLELQSCKEIQDYIMITICKNPKPFFELKEFPALNKDIILSFVKRDDMDIEEIDIGNILIPEDIYEDLVAYLMANVMPKFLNMPSRCGSINIDSVIIKRNKAAVITNWIEKRSTFTRKPFYQFILTYRVTRDGFNQNTFNAKNQNNVILELIEIKDSKKIIGGYSPLGFKSYNSYRRKRDKWESTNDSFIFCFGDKKSSTILSRIKNSTYAIYSYSGSGMNFGNSDLVLNGQNSSCSQSYYEN</sequence>
<reference evidence="2 3" key="1">
    <citation type="submission" date="2021-06" db="EMBL/GenBank/DDBJ databases">
        <authorList>
            <person name="Kallberg Y."/>
            <person name="Tangrot J."/>
            <person name="Rosling A."/>
        </authorList>
    </citation>
    <scope>NUCLEOTIDE SEQUENCE [LARGE SCALE GENOMIC DNA]</scope>
    <source>
        <strain evidence="2 3">120-4 pot B 10/14</strain>
    </source>
</reference>
<name>A0ABN7V9T5_GIGMA</name>
<dbReference type="Proteomes" id="UP000789901">
    <property type="component" value="Unassembled WGS sequence"/>
</dbReference>
<comment type="caution">
    <text evidence="2">The sequence shown here is derived from an EMBL/GenBank/DDBJ whole genome shotgun (WGS) entry which is preliminary data.</text>
</comment>
<evidence type="ECO:0000259" key="1">
    <source>
        <dbReference type="PROSITE" id="PS51886"/>
    </source>
</evidence>
<evidence type="ECO:0000313" key="3">
    <source>
        <dbReference type="Proteomes" id="UP000789901"/>
    </source>
</evidence>
<protein>
    <submittedName>
        <fullName evidence="2">6074_t:CDS:1</fullName>
    </submittedName>
</protein>
<dbReference type="InterPro" id="IPR006571">
    <property type="entry name" value="TLDc_dom"/>
</dbReference>
<organism evidence="2 3">
    <name type="scientific">Gigaspora margarita</name>
    <dbReference type="NCBI Taxonomy" id="4874"/>
    <lineage>
        <taxon>Eukaryota</taxon>
        <taxon>Fungi</taxon>
        <taxon>Fungi incertae sedis</taxon>
        <taxon>Mucoromycota</taxon>
        <taxon>Glomeromycotina</taxon>
        <taxon>Glomeromycetes</taxon>
        <taxon>Diversisporales</taxon>
        <taxon>Gigasporaceae</taxon>
        <taxon>Gigaspora</taxon>
    </lineage>
</organism>